<sequence>MKNYLILSGLCSAFLLTGCGGSSDNDSDNAPTKPTEYVPSQYKTLSDNFNYVKKPLEEIQRNYLYDLSYWVDQNPLIISGYNYLHQAQNGQFKSLSYATSGAYDNAWRQDQTTALVFNITNNNWVETDGALTMSQGPIGTEGIPSLYVKSDTGVKYYTLTEKDLSGLSFDKGINQGFGNGIKLPEQIKTQYFSAGAKAYAWVKDITQPVYNITRTHLVFSSTDTTHPIYSCTSISSYCSSTVSSLENAIQNKSWYINIGKNGSIRLVDNQSAEAVIFDDETKQELKFKIDYKLIAAQQGQPKHILFTAPDAAASQVLKDYFSAGDSQLAWYEYKNKVVNGHYSLPVKGLQSTQYSYNKIAVNDILTQWTPKKNPVLE</sequence>
<evidence type="ECO:0008006" key="3">
    <source>
        <dbReference type="Google" id="ProtNLM"/>
    </source>
</evidence>
<dbReference type="OrthoDB" id="4635445at2"/>
<dbReference type="EMBL" id="SLVJ01000022">
    <property type="protein sequence ID" value="TCM63250.1"/>
    <property type="molecule type" value="Genomic_DNA"/>
</dbReference>
<reference evidence="1 2" key="1">
    <citation type="submission" date="2019-03" db="EMBL/GenBank/DDBJ databases">
        <title>Genomic analyses of the natural microbiome of Caenorhabditis elegans.</title>
        <authorList>
            <person name="Samuel B."/>
        </authorList>
    </citation>
    <scope>NUCLEOTIDE SEQUENCE [LARGE SCALE GENOMIC DNA]</scope>
    <source>
        <strain evidence="1 2">JUb89</strain>
    </source>
</reference>
<evidence type="ECO:0000313" key="1">
    <source>
        <dbReference type="EMBL" id="TCM63250.1"/>
    </source>
</evidence>
<evidence type="ECO:0000313" key="2">
    <source>
        <dbReference type="Proteomes" id="UP000294963"/>
    </source>
</evidence>
<dbReference type="Proteomes" id="UP000294963">
    <property type="component" value="Unassembled WGS sequence"/>
</dbReference>
<gene>
    <name evidence="1" type="ORF">EC844_12269</name>
</gene>
<keyword evidence="2" id="KW-1185">Reference proteome</keyword>
<accession>A0A4R1XLZ2</accession>
<proteinExistence type="predicted"/>
<name>A0A4R1XLZ2_ACICA</name>
<dbReference type="PROSITE" id="PS51257">
    <property type="entry name" value="PROKAR_LIPOPROTEIN"/>
    <property type="match status" value="1"/>
</dbReference>
<organism evidence="1 2">
    <name type="scientific">Acinetobacter calcoaceticus</name>
    <dbReference type="NCBI Taxonomy" id="471"/>
    <lineage>
        <taxon>Bacteria</taxon>
        <taxon>Pseudomonadati</taxon>
        <taxon>Pseudomonadota</taxon>
        <taxon>Gammaproteobacteria</taxon>
        <taxon>Moraxellales</taxon>
        <taxon>Moraxellaceae</taxon>
        <taxon>Acinetobacter</taxon>
        <taxon>Acinetobacter calcoaceticus/baumannii complex</taxon>
    </lineage>
</organism>
<comment type="caution">
    <text evidence="1">The sequence shown here is derived from an EMBL/GenBank/DDBJ whole genome shotgun (WGS) entry which is preliminary data.</text>
</comment>
<protein>
    <recommendedName>
        <fullName evidence="3">Lipoprotein</fullName>
    </recommendedName>
</protein>
<dbReference type="AlphaFoldDB" id="A0A4R1XLZ2"/>